<keyword evidence="1" id="KW-0812">Transmembrane</keyword>
<organism evidence="3 4">
    <name type="scientific">Tistrella mobilis (strain KA081020-065)</name>
    <dbReference type="NCBI Taxonomy" id="1110502"/>
    <lineage>
        <taxon>Bacteria</taxon>
        <taxon>Pseudomonadati</taxon>
        <taxon>Pseudomonadota</taxon>
        <taxon>Alphaproteobacteria</taxon>
        <taxon>Geminicoccales</taxon>
        <taxon>Geminicoccaceae</taxon>
        <taxon>Tistrella</taxon>
    </lineage>
</organism>
<dbReference type="InterPro" id="IPR046586">
    <property type="entry name" value="DUF6644"/>
</dbReference>
<dbReference type="STRING" id="1110502.TMO_0661"/>
<dbReference type="Pfam" id="PF20349">
    <property type="entry name" value="DUF6644"/>
    <property type="match status" value="1"/>
</dbReference>
<dbReference type="KEGG" id="tmo:TMO_0661"/>
<proteinExistence type="predicted"/>
<keyword evidence="1" id="KW-0472">Membrane</keyword>
<gene>
    <name evidence="3" type="ordered locus">TMO_0661</name>
</gene>
<dbReference type="eggNOG" id="ENOG5032YK1">
    <property type="taxonomic scope" value="Bacteria"/>
</dbReference>
<dbReference type="PROSITE" id="PS51257">
    <property type="entry name" value="PROKAR_LIPOPROTEIN"/>
    <property type="match status" value="1"/>
</dbReference>
<evidence type="ECO:0000313" key="3">
    <source>
        <dbReference type="EMBL" id="AFK52500.1"/>
    </source>
</evidence>
<feature type="transmembrane region" description="Helical" evidence="1">
    <location>
        <begin position="81"/>
        <end position="102"/>
    </location>
</feature>
<name>I3TIB2_TISMK</name>
<feature type="transmembrane region" description="Helical" evidence="1">
    <location>
        <begin position="6"/>
        <end position="29"/>
    </location>
</feature>
<dbReference type="RefSeq" id="WP_014744180.1">
    <property type="nucleotide sequence ID" value="NC_017956.1"/>
</dbReference>
<reference evidence="3 4" key="1">
    <citation type="journal article" date="2012" name="J. Am. Chem. Soc.">
        <title>Bacterial biosynthesis and maturation of the didemnin anti-cancer agents.</title>
        <authorList>
            <person name="Xu Y."/>
            <person name="Kersten R.D."/>
            <person name="Nam S.J."/>
            <person name="Lu L."/>
            <person name="Al-Suwailem A.M."/>
            <person name="Zheng H."/>
            <person name="Fenical W."/>
            <person name="Dorrestein P.C."/>
            <person name="Moore B.S."/>
            <person name="Qian P.Y."/>
        </authorList>
    </citation>
    <scope>NUCLEOTIDE SEQUENCE [LARGE SCALE GENOMIC DNA]</scope>
    <source>
        <strain evidence="3 4">KA081020-065</strain>
    </source>
</reference>
<keyword evidence="4" id="KW-1185">Reference proteome</keyword>
<dbReference type="Proteomes" id="UP000005258">
    <property type="component" value="Chromosome"/>
</dbReference>
<feature type="domain" description="DUF6644" evidence="2">
    <location>
        <begin position="11"/>
        <end position="142"/>
    </location>
</feature>
<evidence type="ECO:0000256" key="1">
    <source>
        <dbReference type="SAM" id="Phobius"/>
    </source>
</evidence>
<dbReference type="EMBL" id="CP003236">
    <property type="protein sequence ID" value="AFK52500.1"/>
    <property type="molecule type" value="Genomic_DNA"/>
</dbReference>
<keyword evidence="1" id="KW-1133">Transmembrane helix</keyword>
<accession>I3TIB2</accession>
<evidence type="ECO:0000313" key="4">
    <source>
        <dbReference type="Proteomes" id="UP000005258"/>
    </source>
</evidence>
<feature type="transmembrane region" description="Helical" evidence="1">
    <location>
        <begin position="50"/>
        <end position="69"/>
    </location>
</feature>
<evidence type="ECO:0000259" key="2">
    <source>
        <dbReference type="Pfam" id="PF20349"/>
    </source>
</evidence>
<sequence>MRGSILAYPLANLVHLAGLVLLIGCIGLLDLRLLGAVRALPVAAMIRYMVPAAGLGLVLLIASGIAMFAADATALAKHDGFRLKLLLILAGVMNAGLVHAIWLRRSAWQEPGRQMPPGLRIQAAVSLALWCWVAVEGRMIAYG</sequence>
<dbReference type="AlphaFoldDB" id="I3TIB2"/>
<dbReference type="HOGENOM" id="CLU_116250_1_0_5"/>
<protein>
    <recommendedName>
        <fullName evidence="2">DUF6644 domain-containing protein</fullName>
    </recommendedName>
</protein>